<evidence type="ECO:0000313" key="1">
    <source>
        <dbReference type="EMBL" id="KAI7983044.1"/>
    </source>
</evidence>
<comment type="caution">
    <text evidence="1">The sequence shown here is derived from an EMBL/GenBank/DDBJ whole genome shotgun (WGS) entry which is preliminary data.</text>
</comment>
<evidence type="ECO:0000313" key="2">
    <source>
        <dbReference type="Proteomes" id="UP001060215"/>
    </source>
</evidence>
<gene>
    <name evidence="1" type="ORF">LOK49_LG15G02563</name>
</gene>
<protein>
    <submittedName>
        <fullName evidence="1">Uncharacterized protein</fullName>
    </submittedName>
</protein>
<proteinExistence type="predicted"/>
<reference evidence="1 2" key="1">
    <citation type="journal article" date="2022" name="Plant J.">
        <title>Chromosome-level genome of Camellia lanceoleosa provides a valuable resource for understanding genome evolution and self-incompatibility.</title>
        <authorList>
            <person name="Gong W."/>
            <person name="Xiao S."/>
            <person name="Wang L."/>
            <person name="Liao Z."/>
            <person name="Chang Y."/>
            <person name="Mo W."/>
            <person name="Hu G."/>
            <person name="Li W."/>
            <person name="Zhao G."/>
            <person name="Zhu H."/>
            <person name="Hu X."/>
            <person name="Ji K."/>
            <person name="Xiang X."/>
            <person name="Song Q."/>
            <person name="Yuan D."/>
            <person name="Jin S."/>
            <person name="Zhang L."/>
        </authorList>
    </citation>
    <scope>NUCLEOTIDE SEQUENCE [LARGE SCALE GENOMIC DNA]</scope>
    <source>
        <strain evidence="1">SQ_2022a</strain>
    </source>
</reference>
<name>A0ACC0F426_9ERIC</name>
<keyword evidence="2" id="KW-1185">Reference proteome</keyword>
<dbReference type="Proteomes" id="UP001060215">
    <property type="component" value="Chromosome 11"/>
</dbReference>
<accession>A0ACC0F426</accession>
<sequence>MAMQKLLHSDEYLSDADIRHILMEDTDFGGSNNGLIRNQMVADNKPTIQPLSYQQNHHPMPISGQLGLNQTVAHQKTICSSNRVSTSSRVTGIHLMQAPPMLFHGDFQVTEVVRDHVTTTISTREHVSISNHRFAFPNQNQSISIFKNVNPAFVINQVHHQTPMGVLTHGGVAASPIHVPFPESNVQAIVPNETSQLKPPTLYRCVKCGEVFITTQCYAAHVMAHYQSEKVAERLKKRESKYKDSLQGVASVPGQSLKMTGIGHNHGVSFKGQRGRKPKMVVKTEAAVKKEPTDVPMAMMKEPTDVPMAVKKESTDVPMAVKKEPTDVPMAVKHSVVIKEEPN</sequence>
<dbReference type="EMBL" id="CM045768">
    <property type="protein sequence ID" value="KAI7983044.1"/>
    <property type="molecule type" value="Genomic_DNA"/>
</dbReference>
<organism evidence="1 2">
    <name type="scientific">Camellia lanceoleosa</name>
    <dbReference type="NCBI Taxonomy" id="1840588"/>
    <lineage>
        <taxon>Eukaryota</taxon>
        <taxon>Viridiplantae</taxon>
        <taxon>Streptophyta</taxon>
        <taxon>Embryophyta</taxon>
        <taxon>Tracheophyta</taxon>
        <taxon>Spermatophyta</taxon>
        <taxon>Magnoliopsida</taxon>
        <taxon>eudicotyledons</taxon>
        <taxon>Gunneridae</taxon>
        <taxon>Pentapetalae</taxon>
        <taxon>asterids</taxon>
        <taxon>Ericales</taxon>
        <taxon>Theaceae</taxon>
        <taxon>Camellia</taxon>
    </lineage>
</organism>